<accession>A0A438C9R7</accession>
<evidence type="ECO:0000259" key="4">
    <source>
        <dbReference type="Pfam" id="PF10187"/>
    </source>
</evidence>
<protein>
    <recommendedName>
        <fullName evidence="4">FAM192A/Fyv6 N-terminal domain-containing protein</fullName>
    </recommendedName>
</protein>
<evidence type="ECO:0000313" key="5">
    <source>
        <dbReference type="EMBL" id="RVW20005.1"/>
    </source>
</evidence>
<gene>
    <name evidence="5" type="ORF">CK203_106611</name>
</gene>
<proteinExistence type="predicted"/>
<dbReference type="PANTHER" id="PTHR13495">
    <property type="entry name" value="NEFA-INTERACTING NUCLEAR PROTEIN NIP30"/>
    <property type="match status" value="1"/>
</dbReference>
<reference evidence="5 6" key="1">
    <citation type="journal article" date="2018" name="PLoS Genet.">
        <title>Population sequencing reveals clonal diversity and ancestral inbreeding in the grapevine cultivar Chardonnay.</title>
        <authorList>
            <person name="Roach M.J."/>
            <person name="Johnson D.L."/>
            <person name="Bohlmann J."/>
            <person name="van Vuuren H.J."/>
            <person name="Jones S.J."/>
            <person name="Pretorius I.S."/>
            <person name="Schmidt S.A."/>
            <person name="Borneman A.R."/>
        </authorList>
    </citation>
    <scope>NUCLEOTIDE SEQUENCE [LARGE SCALE GENOMIC DNA]</scope>
    <source>
        <strain evidence="6">cv. Chardonnay</strain>
        <tissue evidence="5">Leaf</tissue>
    </source>
</reference>
<dbReference type="GO" id="GO:0005634">
    <property type="term" value="C:nucleus"/>
    <property type="evidence" value="ECO:0007669"/>
    <property type="project" value="UniProtKB-SubCell"/>
</dbReference>
<organism evidence="5 6">
    <name type="scientific">Vitis vinifera</name>
    <name type="common">Grape</name>
    <dbReference type="NCBI Taxonomy" id="29760"/>
    <lineage>
        <taxon>Eukaryota</taxon>
        <taxon>Viridiplantae</taxon>
        <taxon>Streptophyta</taxon>
        <taxon>Embryophyta</taxon>
        <taxon>Tracheophyta</taxon>
        <taxon>Spermatophyta</taxon>
        <taxon>Magnoliopsida</taxon>
        <taxon>eudicotyledons</taxon>
        <taxon>Gunneridae</taxon>
        <taxon>Pentapetalae</taxon>
        <taxon>rosids</taxon>
        <taxon>Vitales</taxon>
        <taxon>Vitaceae</taxon>
        <taxon>Viteae</taxon>
        <taxon>Vitis</taxon>
    </lineage>
</organism>
<evidence type="ECO:0000256" key="2">
    <source>
        <dbReference type="ARBA" id="ARBA00023242"/>
    </source>
</evidence>
<feature type="region of interest" description="Disordered" evidence="3">
    <location>
        <begin position="236"/>
        <end position="294"/>
    </location>
</feature>
<feature type="compositionally biased region" description="Basic and acidic residues" evidence="3">
    <location>
        <begin position="23"/>
        <end position="44"/>
    </location>
</feature>
<sequence length="294" mass="33061">MDEETSSLPPMRLMNFISEEQLDESKKARGERADDGTAQRDRPLFEILKENKDKRDAEFNERFKHRPPKALDEDETEFLDNLEMSRRDYEQQMAEEEAQQLRSFQAAVAAQSTIVHELKDTPLLLKSQLDRAMLSLHSASFTCHGIAACDSMNAGPWVEQEWTGSWSPLSLYLIALTYYLVLASECAVLSIIGSSVLLNELLNAICCCLQEQKPVVRKNPPSHRLGMIIKVKPQAKKAKVDPANSEGSEIVKTPSIDTEKPSDLEKKYSVDTDEAHDVPANGLVSYSDESEEDD</sequence>
<feature type="domain" description="FAM192A/Fyv6 N-terminal" evidence="4">
    <location>
        <begin position="21"/>
        <end position="105"/>
    </location>
</feature>
<keyword evidence="2" id="KW-0539">Nucleus</keyword>
<feature type="region of interest" description="Disordered" evidence="3">
    <location>
        <begin position="1"/>
        <end position="44"/>
    </location>
</feature>
<dbReference type="InterPro" id="IPR039845">
    <property type="entry name" value="FAM192A"/>
</dbReference>
<evidence type="ECO:0000256" key="1">
    <source>
        <dbReference type="ARBA" id="ARBA00004123"/>
    </source>
</evidence>
<feature type="compositionally biased region" description="Basic and acidic residues" evidence="3">
    <location>
        <begin position="257"/>
        <end position="277"/>
    </location>
</feature>
<dbReference type="Pfam" id="PF10187">
    <property type="entry name" value="FAM192A_Fyv6_N"/>
    <property type="match status" value="1"/>
</dbReference>
<dbReference type="EMBL" id="QGNW01002408">
    <property type="protein sequence ID" value="RVW20005.1"/>
    <property type="molecule type" value="Genomic_DNA"/>
</dbReference>
<evidence type="ECO:0000313" key="6">
    <source>
        <dbReference type="Proteomes" id="UP000288805"/>
    </source>
</evidence>
<name>A0A438C9R7_VITVI</name>
<dbReference type="Proteomes" id="UP000288805">
    <property type="component" value="Unassembled WGS sequence"/>
</dbReference>
<dbReference type="InterPro" id="IPR019331">
    <property type="entry name" value="FAM192A/Fyv6_N"/>
</dbReference>
<evidence type="ECO:0000256" key="3">
    <source>
        <dbReference type="SAM" id="MobiDB-lite"/>
    </source>
</evidence>
<dbReference type="PANTHER" id="PTHR13495:SF0">
    <property type="entry name" value="PSME3-INTERACTING PROTEIN"/>
    <property type="match status" value="1"/>
</dbReference>
<comment type="subcellular location">
    <subcellularLocation>
        <location evidence="1">Nucleus</location>
    </subcellularLocation>
</comment>
<dbReference type="AlphaFoldDB" id="A0A438C9R7"/>
<comment type="caution">
    <text evidence="5">The sequence shown here is derived from an EMBL/GenBank/DDBJ whole genome shotgun (WGS) entry which is preliminary data.</text>
</comment>